<keyword evidence="9" id="KW-0735">Signal-anchor</keyword>
<evidence type="ECO:0000256" key="4">
    <source>
        <dbReference type="ARBA" id="ARBA00022670"/>
    </source>
</evidence>
<evidence type="ECO:0000256" key="1">
    <source>
        <dbReference type="ARBA" id="ARBA00001947"/>
    </source>
</evidence>
<dbReference type="InterPro" id="IPR007365">
    <property type="entry name" value="TFR-like_dimer_dom"/>
</dbReference>
<evidence type="ECO:0000259" key="17">
    <source>
        <dbReference type="Pfam" id="PF02225"/>
    </source>
</evidence>
<keyword evidence="13" id="KW-0325">Glycoprotein</keyword>
<dbReference type="EC" id="3.4.17.21" evidence="15"/>
<comment type="cofactor">
    <cofactor evidence="1">
        <name>Zn(2+)</name>
        <dbReference type="ChEBI" id="CHEBI:29105"/>
    </cofactor>
</comment>
<evidence type="ECO:0000256" key="9">
    <source>
        <dbReference type="ARBA" id="ARBA00022968"/>
    </source>
</evidence>
<evidence type="ECO:0000256" key="15">
    <source>
        <dbReference type="ARBA" id="ARBA00066561"/>
    </source>
</evidence>
<evidence type="ECO:0000256" key="2">
    <source>
        <dbReference type="ARBA" id="ARBA00004648"/>
    </source>
</evidence>
<evidence type="ECO:0000256" key="12">
    <source>
        <dbReference type="ARBA" id="ARBA00023136"/>
    </source>
</evidence>
<dbReference type="Pfam" id="PF02225">
    <property type="entry name" value="PA"/>
    <property type="match status" value="1"/>
</dbReference>
<dbReference type="Gene3D" id="3.50.30.30">
    <property type="match status" value="1"/>
</dbReference>
<evidence type="ECO:0000313" key="20">
    <source>
        <dbReference type="EMBL" id="KAK9699291.1"/>
    </source>
</evidence>
<dbReference type="InterPro" id="IPR036757">
    <property type="entry name" value="TFR-like_dimer_dom_sf"/>
</dbReference>
<name>A0AAW1J8W8_SAPOF</name>
<keyword evidence="5 16" id="KW-0812">Transmembrane</keyword>
<keyword evidence="4" id="KW-0645">Protease</keyword>
<evidence type="ECO:0000256" key="13">
    <source>
        <dbReference type="ARBA" id="ARBA00023180"/>
    </source>
</evidence>
<dbReference type="Pfam" id="PF04253">
    <property type="entry name" value="TFR_dimer"/>
    <property type="match status" value="1"/>
</dbReference>
<evidence type="ECO:0000256" key="16">
    <source>
        <dbReference type="SAM" id="Phobius"/>
    </source>
</evidence>
<dbReference type="PANTHER" id="PTHR10404">
    <property type="entry name" value="N-ACETYLATED-ALPHA-LINKED ACIDIC DIPEPTIDASE"/>
    <property type="match status" value="1"/>
</dbReference>
<keyword evidence="12 16" id="KW-0472">Membrane</keyword>
<dbReference type="GO" id="GO:0004181">
    <property type="term" value="F:metallocarboxypeptidase activity"/>
    <property type="evidence" value="ECO:0007669"/>
    <property type="project" value="UniProtKB-EC"/>
</dbReference>
<comment type="similarity">
    <text evidence="3">Belongs to the peptidase M28 family. M28B subfamily.</text>
</comment>
<keyword evidence="6" id="KW-0479">Metal-binding</keyword>
<evidence type="ECO:0000259" key="18">
    <source>
        <dbReference type="Pfam" id="PF04253"/>
    </source>
</evidence>
<dbReference type="InterPro" id="IPR039373">
    <property type="entry name" value="Peptidase_M28B"/>
</dbReference>
<dbReference type="SUPFAM" id="SSF47672">
    <property type="entry name" value="Transferrin receptor-like dimerisation domain"/>
    <property type="match status" value="1"/>
</dbReference>
<dbReference type="Proteomes" id="UP001443914">
    <property type="component" value="Unassembled WGS sequence"/>
</dbReference>
<feature type="domain" description="Transferrin receptor-like dimerisation" evidence="18">
    <location>
        <begin position="571"/>
        <end position="692"/>
    </location>
</feature>
<dbReference type="AlphaFoldDB" id="A0AAW1J8W8"/>
<sequence>MANHVQSSTHIKRYSITISFFFIFLCIFTFFYGFSTKPHNQNLSFSSKLHYHQTFLSLASNDTVSLYHRALTRHPHLAGTPASDHLTHLVTTHFQTLGLPTHTREYDVLLSYPTRVSLTAHFPVVGNVEFNLTDDARVVMPYHAYSPSGAVVSPAVYANYGGDDDYRMLDTLGVNVTGCVVVVRRGVTMSRGDVVRKAAEMGAAAVLTYRETETEADYEAEKGVERGTVMKGVGDALTPGWGSVLGGERLKRNDNDVVERFPNIPSMPVSLETAVAILGSLEGAQVPLLWRAHTPNVRVYSGVGPGPTVLNFSYQGEEKLATIRDVFAVIKGLEEPDRYVLIGNHRDAWTFGAVDPNSGTAALFDVARRYAHLIASGWQPRRTIVLCSWDAEEFGMIGSTEWVEDNIMNLGSKAVAYLNVDCAAQGPGLFPSATPQLDDLLIDITKKVKDPDAEGMTVYEEWTTRNKGINIQRLSGVDSDFAPFLQHAGIPSLDIYFGKDFPVYHTAFDSYDWMIAHGDPLFHRHVAVAGLWGLLALRLADDQTLPFNYTSYAVQLQEYTDTLSRTLEGRVSVAPITDSIQHLFLAAKEVQGEAKKLRQDESQSNHAALKGRILNDRLMLAERGLLDSDGLLGNKWFKHLVYGPSKKHDPEHAFFPSIANAVSEMKTSEDEAAIQHEIWRVARAIQRFADALRGDLP</sequence>
<dbReference type="GO" id="GO:0006508">
    <property type="term" value="P:proteolysis"/>
    <property type="evidence" value="ECO:0007669"/>
    <property type="project" value="UniProtKB-KW"/>
</dbReference>
<proteinExistence type="inferred from homology"/>
<protein>
    <recommendedName>
        <fullName evidence="15">glutamate carboxypeptidase II</fullName>
        <ecNumber evidence="15">3.4.17.21</ecNumber>
    </recommendedName>
</protein>
<dbReference type="FunFam" id="3.40.630.10:FF:000164">
    <property type="entry name" value="Os01g0740650 protein"/>
    <property type="match status" value="1"/>
</dbReference>
<keyword evidence="11" id="KW-0482">Metalloprotease</keyword>
<organism evidence="20 21">
    <name type="scientific">Saponaria officinalis</name>
    <name type="common">Common soapwort</name>
    <name type="synonym">Lychnis saponaria</name>
    <dbReference type="NCBI Taxonomy" id="3572"/>
    <lineage>
        <taxon>Eukaryota</taxon>
        <taxon>Viridiplantae</taxon>
        <taxon>Streptophyta</taxon>
        <taxon>Embryophyta</taxon>
        <taxon>Tracheophyta</taxon>
        <taxon>Spermatophyta</taxon>
        <taxon>Magnoliopsida</taxon>
        <taxon>eudicotyledons</taxon>
        <taxon>Gunneridae</taxon>
        <taxon>Pentapetalae</taxon>
        <taxon>Caryophyllales</taxon>
        <taxon>Caryophyllaceae</taxon>
        <taxon>Caryophylleae</taxon>
        <taxon>Saponaria</taxon>
    </lineage>
</organism>
<dbReference type="GO" id="GO:0005789">
    <property type="term" value="C:endoplasmic reticulum membrane"/>
    <property type="evidence" value="ECO:0007669"/>
    <property type="project" value="UniProtKB-SubCell"/>
</dbReference>
<feature type="domain" description="Peptidase M28" evidence="19">
    <location>
        <begin position="326"/>
        <end position="512"/>
    </location>
</feature>
<keyword evidence="8" id="KW-0862">Zinc</keyword>
<evidence type="ECO:0000256" key="3">
    <source>
        <dbReference type="ARBA" id="ARBA00005634"/>
    </source>
</evidence>
<dbReference type="Gene3D" id="3.40.630.10">
    <property type="entry name" value="Zn peptidases"/>
    <property type="match status" value="1"/>
</dbReference>
<evidence type="ECO:0000256" key="5">
    <source>
        <dbReference type="ARBA" id="ARBA00022692"/>
    </source>
</evidence>
<evidence type="ECO:0000256" key="7">
    <source>
        <dbReference type="ARBA" id="ARBA00022801"/>
    </source>
</evidence>
<keyword evidence="10 16" id="KW-1133">Transmembrane helix</keyword>
<dbReference type="Gene3D" id="1.20.930.40">
    <property type="entry name" value="Transferrin receptor-like, dimerisation domain"/>
    <property type="match status" value="1"/>
</dbReference>
<comment type="catalytic activity">
    <reaction evidence="14">
        <text>Release of an unsubstituted, C-terminal glutamyl residue, typically from Ac-Asp-Glu or folylpoly-gamma-glutamates.</text>
        <dbReference type="EC" id="3.4.17.21"/>
    </reaction>
</comment>
<evidence type="ECO:0000256" key="14">
    <source>
        <dbReference type="ARBA" id="ARBA00052003"/>
    </source>
</evidence>
<dbReference type="Pfam" id="PF04389">
    <property type="entry name" value="Peptidase_M28"/>
    <property type="match status" value="1"/>
</dbReference>
<keyword evidence="7" id="KW-0378">Hydrolase</keyword>
<comment type="subcellular location">
    <subcellularLocation>
        <location evidence="2">Endoplasmic reticulum membrane</location>
        <topology evidence="2">Single-pass type II membrane protein</topology>
    </subcellularLocation>
</comment>
<evidence type="ECO:0000256" key="6">
    <source>
        <dbReference type="ARBA" id="ARBA00022723"/>
    </source>
</evidence>
<feature type="transmembrane region" description="Helical" evidence="16">
    <location>
        <begin position="14"/>
        <end position="34"/>
    </location>
</feature>
<comment type="caution">
    <text evidence="20">The sequence shown here is derived from an EMBL/GenBank/DDBJ whole genome shotgun (WGS) entry which is preliminary data.</text>
</comment>
<reference evidence="20" key="1">
    <citation type="submission" date="2024-03" db="EMBL/GenBank/DDBJ databases">
        <title>WGS assembly of Saponaria officinalis var. Norfolk2.</title>
        <authorList>
            <person name="Jenkins J."/>
            <person name="Shu S."/>
            <person name="Grimwood J."/>
            <person name="Barry K."/>
            <person name="Goodstein D."/>
            <person name="Schmutz J."/>
            <person name="Leebens-Mack J."/>
            <person name="Osbourn A."/>
        </authorList>
    </citation>
    <scope>NUCLEOTIDE SEQUENCE [LARGE SCALE GENOMIC DNA]</scope>
    <source>
        <strain evidence="20">JIC</strain>
    </source>
</reference>
<dbReference type="SUPFAM" id="SSF53187">
    <property type="entry name" value="Zn-dependent exopeptidases"/>
    <property type="match status" value="1"/>
</dbReference>
<keyword evidence="21" id="KW-1185">Reference proteome</keyword>
<dbReference type="InterPro" id="IPR046450">
    <property type="entry name" value="PA_dom_sf"/>
</dbReference>
<gene>
    <name evidence="20" type="ORF">RND81_08G165400</name>
</gene>
<dbReference type="GO" id="GO:0010075">
    <property type="term" value="P:regulation of meristem growth"/>
    <property type="evidence" value="ECO:0007669"/>
    <property type="project" value="UniProtKB-ARBA"/>
</dbReference>
<accession>A0AAW1J8W8</accession>
<evidence type="ECO:0000256" key="11">
    <source>
        <dbReference type="ARBA" id="ARBA00023049"/>
    </source>
</evidence>
<evidence type="ECO:0000259" key="19">
    <source>
        <dbReference type="Pfam" id="PF04389"/>
    </source>
</evidence>
<dbReference type="InterPro" id="IPR007484">
    <property type="entry name" value="Peptidase_M28"/>
</dbReference>
<dbReference type="PANTHER" id="PTHR10404:SF75">
    <property type="entry name" value="GLUTAMATE CARBOXYPEPTIDASE AMP1-RELATED"/>
    <property type="match status" value="1"/>
</dbReference>
<dbReference type="EMBL" id="JBDFQZ010000008">
    <property type="protein sequence ID" value="KAK9699291.1"/>
    <property type="molecule type" value="Genomic_DNA"/>
</dbReference>
<dbReference type="SUPFAM" id="SSF52025">
    <property type="entry name" value="PA domain"/>
    <property type="match status" value="1"/>
</dbReference>
<feature type="domain" description="PA" evidence="17">
    <location>
        <begin position="150"/>
        <end position="218"/>
    </location>
</feature>
<evidence type="ECO:0000256" key="10">
    <source>
        <dbReference type="ARBA" id="ARBA00022989"/>
    </source>
</evidence>
<dbReference type="CDD" id="cd08022">
    <property type="entry name" value="M28_PSMA_like"/>
    <property type="match status" value="1"/>
</dbReference>
<dbReference type="GO" id="GO:0046872">
    <property type="term" value="F:metal ion binding"/>
    <property type="evidence" value="ECO:0007669"/>
    <property type="project" value="UniProtKB-KW"/>
</dbReference>
<dbReference type="InterPro" id="IPR003137">
    <property type="entry name" value="PA_domain"/>
</dbReference>
<dbReference type="FunFam" id="1.20.930.40:FF:000001">
    <property type="entry name" value="N-acetylated-alpha-linked acidic dipeptidase 2"/>
    <property type="match status" value="1"/>
</dbReference>
<evidence type="ECO:0000313" key="21">
    <source>
        <dbReference type="Proteomes" id="UP001443914"/>
    </source>
</evidence>
<evidence type="ECO:0000256" key="8">
    <source>
        <dbReference type="ARBA" id="ARBA00022833"/>
    </source>
</evidence>